<reference evidence="1" key="1">
    <citation type="submission" date="2021-03" db="EMBL/GenBank/DDBJ databases">
        <authorList>
            <person name="Wang G."/>
        </authorList>
    </citation>
    <scope>NUCLEOTIDE SEQUENCE</scope>
    <source>
        <strain evidence="1">KCTC 12899</strain>
    </source>
</reference>
<protein>
    <submittedName>
        <fullName evidence="1">Uncharacterized protein</fullName>
    </submittedName>
</protein>
<organism evidence="1 2">
    <name type="scientific">Acanthopleuribacter pedis</name>
    <dbReference type="NCBI Taxonomy" id="442870"/>
    <lineage>
        <taxon>Bacteria</taxon>
        <taxon>Pseudomonadati</taxon>
        <taxon>Acidobacteriota</taxon>
        <taxon>Holophagae</taxon>
        <taxon>Acanthopleuribacterales</taxon>
        <taxon>Acanthopleuribacteraceae</taxon>
        <taxon>Acanthopleuribacter</taxon>
    </lineage>
</organism>
<keyword evidence="2" id="KW-1185">Reference proteome</keyword>
<comment type="caution">
    <text evidence="1">The sequence shown here is derived from an EMBL/GenBank/DDBJ whole genome shotgun (WGS) entry which is preliminary data.</text>
</comment>
<dbReference type="EMBL" id="JAFREP010000015">
    <property type="protein sequence ID" value="MBO1320011.1"/>
    <property type="molecule type" value="Genomic_DNA"/>
</dbReference>
<name>A0A8J7Q7V5_9BACT</name>
<dbReference type="Proteomes" id="UP000664417">
    <property type="component" value="Unassembled WGS sequence"/>
</dbReference>
<dbReference type="AlphaFoldDB" id="A0A8J7Q7V5"/>
<accession>A0A8J7Q7V5</accession>
<evidence type="ECO:0000313" key="1">
    <source>
        <dbReference type="EMBL" id="MBO1320011.1"/>
    </source>
</evidence>
<gene>
    <name evidence="1" type="ORF">J3U88_16170</name>
</gene>
<sequence>MVHQPRTTDTALYDRAFLLSINTPATHPLRLRGAATGFDEALRFFEQVIRGRIDANLPGRLLTYFSAAPKNVTAHQFEQTGFGAQFTLPGPKQGLNGFLEKNEAPFTNQPHQIEAAQRVVSWLKSKIR</sequence>
<evidence type="ECO:0000313" key="2">
    <source>
        <dbReference type="Proteomes" id="UP000664417"/>
    </source>
</evidence>
<proteinExistence type="predicted"/>
<dbReference type="RefSeq" id="WP_207859965.1">
    <property type="nucleotide sequence ID" value="NZ_JAFREP010000015.1"/>
</dbReference>